<dbReference type="GO" id="GO:0005524">
    <property type="term" value="F:ATP binding"/>
    <property type="evidence" value="ECO:0007669"/>
    <property type="project" value="UniProtKB-KW"/>
</dbReference>
<evidence type="ECO:0000256" key="4">
    <source>
        <dbReference type="ARBA" id="ARBA00022840"/>
    </source>
</evidence>
<dbReference type="InterPro" id="IPR036621">
    <property type="entry name" value="Anticodon-bd_dom_sf"/>
</dbReference>
<dbReference type="FunFam" id="3.40.50.800:FF:000002">
    <property type="entry name" value="Glycine--tRNA ligase"/>
    <property type="match status" value="1"/>
</dbReference>
<comment type="caution">
    <text evidence="8">The sequence shown here is derived from an EMBL/GenBank/DDBJ whole genome shotgun (WGS) entry which is preliminary data.</text>
</comment>
<feature type="non-terminal residue" evidence="8">
    <location>
        <position position="1"/>
    </location>
</feature>
<dbReference type="GO" id="GO:0005737">
    <property type="term" value="C:cytoplasm"/>
    <property type="evidence" value="ECO:0007669"/>
    <property type="project" value="TreeGrafter"/>
</dbReference>
<dbReference type="EMBL" id="BARS01041319">
    <property type="protein sequence ID" value="GAG30921.1"/>
    <property type="molecule type" value="Genomic_DNA"/>
</dbReference>
<dbReference type="GO" id="GO:0004820">
    <property type="term" value="F:glycine-tRNA ligase activity"/>
    <property type="evidence" value="ECO:0007669"/>
    <property type="project" value="TreeGrafter"/>
</dbReference>
<evidence type="ECO:0000256" key="2">
    <source>
        <dbReference type="ARBA" id="ARBA00022598"/>
    </source>
</evidence>
<organism evidence="8">
    <name type="scientific">marine sediment metagenome</name>
    <dbReference type="NCBI Taxonomy" id="412755"/>
    <lineage>
        <taxon>unclassified sequences</taxon>
        <taxon>metagenomes</taxon>
        <taxon>ecological metagenomes</taxon>
    </lineage>
</organism>
<keyword evidence="6" id="KW-0030">Aminoacyl-tRNA synthetase</keyword>
<keyword evidence="2" id="KW-0436">Ligase</keyword>
<protein>
    <recommendedName>
        <fullName evidence="7">Anticodon-binding domain-containing protein</fullName>
    </recommendedName>
</protein>
<dbReference type="InterPro" id="IPR004154">
    <property type="entry name" value="Anticodon-bd"/>
</dbReference>
<dbReference type="SUPFAM" id="SSF52954">
    <property type="entry name" value="Class II aaRS ABD-related"/>
    <property type="match status" value="1"/>
</dbReference>
<dbReference type="PANTHER" id="PTHR10745">
    <property type="entry name" value="GLYCYL-TRNA SYNTHETASE/DNA POLYMERASE SUBUNIT GAMMA-2"/>
    <property type="match status" value="1"/>
</dbReference>
<dbReference type="PANTHER" id="PTHR10745:SF8">
    <property type="entry name" value="DNA POLYMERASE SUBUNIT GAMMA-2, MITOCHONDRIAL"/>
    <property type="match status" value="1"/>
</dbReference>
<dbReference type="AlphaFoldDB" id="X0Y1Z4"/>
<evidence type="ECO:0000313" key="8">
    <source>
        <dbReference type="EMBL" id="GAG30921.1"/>
    </source>
</evidence>
<accession>X0Y1Z4</accession>
<keyword evidence="4" id="KW-0067">ATP-binding</keyword>
<evidence type="ECO:0000259" key="7">
    <source>
        <dbReference type="Pfam" id="PF03129"/>
    </source>
</evidence>
<dbReference type="InterPro" id="IPR027031">
    <property type="entry name" value="Gly-tRNA_synthase/POLG2"/>
</dbReference>
<name>X0Y1Z4_9ZZZZ</name>
<reference evidence="8" key="1">
    <citation type="journal article" date="2014" name="Front. Microbiol.">
        <title>High frequency of phylogenetically diverse reductive dehalogenase-homologous genes in deep subseafloor sedimentary metagenomes.</title>
        <authorList>
            <person name="Kawai M."/>
            <person name="Futagami T."/>
            <person name="Toyoda A."/>
            <person name="Takaki Y."/>
            <person name="Nishi S."/>
            <person name="Hori S."/>
            <person name="Arai W."/>
            <person name="Tsubouchi T."/>
            <person name="Morono Y."/>
            <person name="Uchiyama I."/>
            <person name="Ito T."/>
            <person name="Fujiyama A."/>
            <person name="Inagaki F."/>
            <person name="Takami H."/>
        </authorList>
    </citation>
    <scope>NUCLEOTIDE SEQUENCE</scope>
    <source>
        <strain evidence="8">Expedition CK06-06</strain>
    </source>
</reference>
<proteinExistence type="predicted"/>
<sequence>EDEAPDEKGEMQKRVVMKLHPRLAPIKVAVFPLVKREGMPEVAQKIHKDVQAAGLVSFYDEKGAIGRRYRRQDEAGTPFCVTVDGQTLEDRTVTVRERDSLNQDRIAVDQVVEYIQKRIS</sequence>
<dbReference type="GO" id="GO:0006426">
    <property type="term" value="P:glycyl-tRNA aminoacylation"/>
    <property type="evidence" value="ECO:0007669"/>
    <property type="project" value="TreeGrafter"/>
</dbReference>
<dbReference type="Pfam" id="PF03129">
    <property type="entry name" value="HGTP_anticodon"/>
    <property type="match status" value="1"/>
</dbReference>
<feature type="domain" description="Anticodon-binding" evidence="7">
    <location>
        <begin position="27"/>
        <end position="118"/>
    </location>
</feature>
<evidence type="ECO:0000256" key="1">
    <source>
        <dbReference type="ARBA" id="ARBA00022490"/>
    </source>
</evidence>
<dbReference type="Gene3D" id="3.40.50.800">
    <property type="entry name" value="Anticodon-binding domain"/>
    <property type="match status" value="1"/>
</dbReference>
<keyword evidence="3" id="KW-0547">Nucleotide-binding</keyword>
<gene>
    <name evidence="8" type="ORF">S01H1_62858</name>
</gene>
<evidence type="ECO:0000256" key="5">
    <source>
        <dbReference type="ARBA" id="ARBA00022917"/>
    </source>
</evidence>
<dbReference type="GO" id="GO:0044281">
    <property type="term" value="P:small molecule metabolic process"/>
    <property type="evidence" value="ECO:0007669"/>
    <property type="project" value="UniProtKB-ARBA"/>
</dbReference>
<evidence type="ECO:0000256" key="6">
    <source>
        <dbReference type="ARBA" id="ARBA00023146"/>
    </source>
</evidence>
<evidence type="ECO:0000256" key="3">
    <source>
        <dbReference type="ARBA" id="ARBA00022741"/>
    </source>
</evidence>
<keyword evidence="1" id="KW-0963">Cytoplasm</keyword>
<keyword evidence="5" id="KW-0648">Protein biosynthesis</keyword>